<comment type="caution">
    <text evidence="2">The sequence shown here is derived from an EMBL/GenBank/DDBJ whole genome shotgun (WGS) entry which is preliminary data.</text>
</comment>
<sequence>MKSTSVTCKATNCVHNKSCDCMAGVINVKGFTAKTVQETNCNTFVEEGGHAHDNLSSLHDNKKTVPETIRCSASNCVYNENGNCYAEDVHIVAANASCGTFECRS</sequence>
<accession>A0A645CRS3</accession>
<reference evidence="2" key="1">
    <citation type="submission" date="2019-08" db="EMBL/GenBank/DDBJ databases">
        <authorList>
            <person name="Kucharzyk K."/>
            <person name="Murdoch R.W."/>
            <person name="Higgins S."/>
            <person name="Loffler F."/>
        </authorList>
    </citation>
    <scope>NUCLEOTIDE SEQUENCE</scope>
</reference>
<dbReference type="InterPro" id="IPR011437">
    <property type="entry name" value="DUF1540"/>
</dbReference>
<protein>
    <recommendedName>
        <fullName evidence="1">DUF1540 domain-containing protein</fullName>
    </recommendedName>
</protein>
<organism evidence="2">
    <name type="scientific">bioreactor metagenome</name>
    <dbReference type="NCBI Taxonomy" id="1076179"/>
    <lineage>
        <taxon>unclassified sequences</taxon>
        <taxon>metagenomes</taxon>
        <taxon>ecological metagenomes</taxon>
    </lineage>
</organism>
<evidence type="ECO:0000313" key="2">
    <source>
        <dbReference type="EMBL" id="MPM79594.1"/>
    </source>
</evidence>
<feature type="domain" description="DUF1540" evidence="1">
    <location>
        <begin position="6"/>
        <end position="44"/>
    </location>
</feature>
<gene>
    <name evidence="2" type="ORF">SDC9_126633</name>
</gene>
<dbReference type="Pfam" id="PF07561">
    <property type="entry name" value="DUF1540"/>
    <property type="match status" value="2"/>
</dbReference>
<dbReference type="EMBL" id="VSSQ01029449">
    <property type="protein sequence ID" value="MPM79594.1"/>
    <property type="molecule type" value="Genomic_DNA"/>
</dbReference>
<evidence type="ECO:0000259" key="1">
    <source>
        <dbReference type="Pfam" id="PF07561"/>
    </source>
</evidence>
<dbReference type="AlphaFoldDB" id="A0A645CRS3"/>
<proteinExistence type="predicted"/>
<feature type="domain" description="DUF1540" evidence="1">
    <location>
        <begin position="69"/>
        <end position="101"/>
    </location>
</feature>
<name>A0A645CRS3_9ZZZZ</name>